<protein>
    <recommendedName>
        <fullName evidence="5">Probable cysteine desulfurase</fullName>
        <ecNumber evidence="4">2.8.1.7</ecNumber>
    </recommendedName>
</protein>
<dbReference type="InterPro" id="IPR016454">
    <property type="entry name" value="Cysteine_dSase"/>
</dbReference>
<evidence type="ECO:0000256" key="4">
    <source>
        <dbReference type="ARBA" id="ARBA00012239"/>
    </source>
</evidence>
<keyword evidence="6" id="KW-0808">Transferase</keyword>
<accession>A0A220VC30</accession>
<sequence length="402" mass="46088">MNYINTKKIREEFPFFRQNNYIYFDNAATTQKPQIIIDSLVEFYTHKNTNVYRGTSIQAHKTTEEYELSRDTIKNYIDCDKDGEVVWTSGATESINLVASSYLKYFLKPNDEVIISEIEHHSNLIPWKIACDEIGANLRVVKVNDDYIIDINHFKKLINAKTKFVAVSHINNITGHRNPIEKIIEISHKYKAKVLIDGSQGIVHEKISVGNLKPDFYVFSGHKIFAPYGIGILYAKKDLLEKMPPFKSGGKMVKSTQFDKITLNAPPLKFEAGTPNISGAIALAEAINWYSKFDLNLINKHLHHLSKITFDELKKIPEVSLLNKSFKTSIISFYTPNINHYDLSTLLSEQGVAIRSGYHCAEPFFRLKNINGSIRISFALYNTVDEIYLFIKYLKKAIKFLE</sequence>
<evidence type="ECO:0000259" key="9">
    <source>
        <dbReference type="Pfam" id="PF00266"/>
    </source>
</evidence>
<dbReference type="OrthoDB" id="9808002at2"/>
<dbReference type="GO" id="GO:0006534">
    <property type="term" value="P:cysteine metabolic process"/>
    <property type="evidence" value="ECO:0007669"/>
    <property type="project" value="InterPro"/>
</dbReference>
<keyword evidence="11" id="KW-1185">Reference proteome</keyword>
<dbReference type="InterPro" id="IPR000192">
    <property type="entry name" value="Aminotrans_V_dom"/>
</dbReference>
<dbReference type="InterPro" id="IPR010970">
    <property type="entry name" value="Cys_dSase_SufS"/>
</dbReference>
<comment type="cofactor">
    <cofactor evidence="1">
        <name>pyridoxal 5'-phosphate</name>
        <dbReference type="ChEBI" id="CHEBI:597326"/>
    </cofactor>
</comment>
<dbReference type="PIRSF" id="PIRSF005572">
    <property type="entry name" value="NifS"/>
    <property type="match status" value="1"/>
</dbReference>
<gene>
    <name evidence="10" type="ORF">CF386_01470</name>
</gene>
<dbReference type="PANTHER" id="PTHR43586:SF8">
    <property type="entry name" value="CYSTEINE DESULFURASE 1, CHLOROPLASTIC"/>
    <property type="match status" value="1"/>
</dbReference>
<proteinExistence type="inferred from homology"/>
<dbReference type="RefSeq" id="WP_089072741.1">
    <property type="nucleotide sequence ID" value="NZ_CBCSAM010000015.1"/>
</dbReference>
<dbReference type="EMBL" id="CP022355">
    <property type="protein sequence ID" value="ASK77831.1"/>
    <property type="molecule type" value="Genomic_DNA"/>
</dbReference>
<evidence type="ECO:0000256" key="3">
    <source>
        <dbReference type="ARBA" id="ARBA00010447"/>
    </source>
</evidence>
<dbReference type="InterPro" id="IPR015421">
    <property type="entry name" value="PyrdxlP-dep_Trfase_major"/>
</dbReference>
<evidence type="ECO:0000256" key="6">
    <source>
        <dbReference type="ARBA" id="ARBA00022679"/>
    </source>
</evidence>
<feature type="domain" description="Aminotransferase class V" evidence="9">
    <location>
        <begin position="22"/>
        <end position="388"/>
    </location>
</feature>
<dbReference type="InterPro" id="IPR015424">
    <property type="entry name" value="PyrdxlP-dep_Trfase"/>
</dbReference>
<dbReference type="Pfam" id="PF00266">
    <property type="entry name" value="Aminotran_5"/>
    <property type="match status" value="1"/>
</dbReference>
<evidence type="ECO:0000256" key="5">
    <source>
        <dbReference type="ARBA" id="ARBA00021850"/>
    </source>
</evidence>
<evidence type="ECO:0000256" key="1">
    <source>
        <dbReference type="ARBA" id="ARBA00001933"/>
    </source>
</evidence>
<dbReference type="Gene3D" id="3.40.640.10">
    <property type="entry name" value="Type I PLP-dependent aspartate aminotransferase-like (Major domain)"/>
    <property type="match status" value="1"/>
</dbReference>
<evidence type="ECO:0000313" key="10">
    <source>
        <dbReference type="EMBL" id="ASK77831.1"/>
    </source>
</evidence>
<reference evidence="10 11" key="1">
    <citation type="journal article" date="2016" name="Int. J. Syst. Evol. Microbiol.">
        <title>Paraphotobacterium marinum gen. nov., sp. nov., a member of the family Vibrionaceae, isolated from surface seawater.</title>
        <authorList>
            <person name="Huang Z."/>
            <person name="Dong C."/>
            <person name="Shao Z."/>
        </authorList>
    </citation>
    <scope>NUCLEOTIDE SEQUENCE [LARGE SCALE GENOMIC DNA]</scope>
    <source>
        <strain evidence="10 11">NSCS20N07D</strain>
    </source>
</reference>
<evidence type="ECO:0000256" key="8">
    <source>
        <dbReference type="ARBA" id="ARBA00050776"/>
    </source>
</evidence>
<keyword evidence="7" id="KW-0663">Pyridoxal phosphate</keyword>
<dbReference type="KEGG" id="pmai:CF386_01470"/>
<evidence type="ECO:0000313" key="11">
    <source>
        <dbReference type="Proteomes" id="UP000242175"/>
    </source>
</evidence>
<evidence type="ECO:0000256" key="2">
    <source>
        <dbReference type="ARBA" id="ARBA00002824"/>
    </source>
</evidence>
<dbReference type="CDD" id="cd06453">
    <property type="entry name" value="SufS_like"/>
    <property type="match status" value="1"/>
</dbReference>
<organism evidence="10 11">
    <name type="scientific">Paraphotobacterium marinum</name>
    <dbReference type="NCBI Taxonomy" id="1755811"/>
    <lineage>
        <taxon>Bacteria</taxon>
        <taxon>Pseudomonadati</taxon>
        <taxon>Pseudomonadota</taxon>
        <taxon>Gammaproteobacteria</taxon>
        <taxon>Vibrionales</taxon>
        <taxon>Vibrionaceae</taxon>
        <taxon>Paraphotobacterium</taxon>
    </lineage>
</organism>
<dbReference type="GO" id="GO:0030170">
    <property type="term" value="F:pyridoxal phosphate binding"/>
    <property type="evidence" value="ECO:0007669"/>
    <property type="project" value="InterPro"/>
</dbReference>
<dbReference type="GO" id="GO:0031071">
    <property type="term" value="F:cysteine desulfurase activity"/>
    <property type="evidence" value="ECO:0007669"/>
    <property type="project" value="UniProtKB-EC"/>
</dbReference>
<dbReference type="SUPFAM" id="SSF53383">
    <property type="entry name" value="PLP-dependent transferases"/>
    <property type="match status" value="1"/>
</dbReference>
<dbReference type="AlphaFoldDB" id="A0A220VC30"/>
<dbReference type="Proteomes" id="UP000242175">
    <property type="component" value="Chromosome large"/>
</dbReference>
<evidence type="ECO:0000256" key="7">
    <source>
        <dbReference type="ARBA" id="ARBA00022898"/>
    </source>
</evidence>
<dbReference type="PANTHER" id="PTHR43586">
    <property type="entry name" value="CYSTEINE DESULFURASE"/>
    <property type="match status" value="1"/>
</dbReference>
<comment type="similarity">
    <text evidence="3">Belongs to the class-V pyridoxal-phosphate-dependent aminotransferase family. Csd subfamily.</text>
</comment>
<comment type="catalytic activity">
    <reaction evidence="8">
        <text>(sulfur carrier)-H + L-cysteine = (sulfur carrier)-SH + L-alanine</text>
        <dbReference type="Rhea" id="RHEA:43892"/>
        <dbReference type="Rhea" id="RHEA-COMP:14737"/>
        <dbReference type="Rhea" id="RHEA-COMP:14739"/>
        <dbReference type="ChEBI" id="CHEBI:29917"/>
        <dbReference type="ChEBI" id="CHEBI:35235"/>
        <dbReference type="ChEBI" id="CHEBI:57972"/>
        <dbReference type="ChEBI" id="CHEBI:64428"/>
        <dbReference type="EC" id="2.8.1.7"/>
    </reaction>
</comment>
<comment type="function">
    <text evidence="2">Catalyzes the removal of elemental sulfur and selenium atoms from L-cysteine, L-cystine, L-selenocysteine, and L-selenocystine to produce L-alanine.</text>
</comment>
<dbReference type="EC" id="2.8.1.7" evidence="4"/>
<dbReference type="InterPro" id="IPR015422">
    <property type="entry name" value="PyrdxlP-dep_Trfase_small"/>
</dbReference>
<name>A0A220VC30_9GAMM</name>
<dbReference type="Gene3D" id="3.90.1150.10">
    <property type="entry name" value="Aspartate Aminotransferase, domain 1"/>
    <property type="match status" value="1"/>
</dbReference>